<dbReference type="GO" id="GO:0000155">
    <property type="term" value="F:phosphorelay sensor kinase activity"/>
    <property type="evidence" value="ECO:0007669"/>
    <property type="project" value="InterPro"/>
</dbReference>
<reference evidence="10" key="1">
    <citation type="submission" date="2020-10" db="EMBL/GenBank/DDBJ databases">
        <title>Taxonomic study of unclassified bacteria belonging to the class Ktedonobacteria.</title>
        <authorList>
            <person name="Yabe S."/>
            <person name="Wang C.M."/>
            <person name="Zheng Y."/>
            <person name="Sakai Y."/>
            <person name="Cavaletti L."/>
            <person name="Monciardini P."/>
            <person name="Donadio S."/>
        </authorList>
    </citation>
    <scope>NUCLEOTIDE SEQUENCE</scope>
    <source>
        <strain evidence="10">ID150040</strain>
    </source>
</reference>
<dbReference type="PROSITE" id="PS50113">
    <property type="entry name" value="PAC"/>
    <property type="match status" value="1"/>
</dbReference>
<dbReference type="Gene3D" id="1.10.287.130">
    <property type="match status" value="1"/>
</dbReference>
<comment type="catalytic activity">
    <reaction evidence="1">
        <text>ATP + protein L-histidine = ADP + protein N-phospho-L-histidine.</text>
        <dbReference type="EC" id="2.7.13.3"/>
    </reaction>
</comment>
<evidence type="ECO:0000256" key="6">
    <source>
        <dbReference type="SAM" id="Coils"/>
    </source>
</evidence>
<proteinExistence type="predicted"/>
<keyword evidence="6" id="KW-0175">Coiled coil</keyword>
<dbReference type="InterPro" id="IPR029016">
    <property type="entry name" value="GAF-like_dom_sf"/>
</dbReference>
<gene>
    <name evidence="10" type="ORF">KSF_046460</name>
</gene>
<feature type="domain" description="PAS" evidence="8">
    <location>
        <begin position="3"/>
        <end position="55"/>
    </location>
</feature>
<dbReference type="Gene3D" id="3.30.450.20">
    <property type="entry name" value="PAS domain"/>
    <property type="match status" value="1"/>
</dbReference>
<dbReference type="Pfam" id="PF02518">
    <property type="entry name" value="HATPase_c"/>
    <property type="match status" value="1"/>
</dbReference>
<dbReference type="SUPFAM" id="SSF55785">
    <property type="entry name" value="PYP-like sensor domain (PAS domain)"/>
    <property type="match status" value="1"/>
</dbReference>
<comment type="caution">
    <text evidence="10">The sequence shown here is derived from an EMBL/GenBank/DDBJ whole genome shotgun (WGS) entry which is preliminary data.</text>
</comment>
<dbReference type="InterPro" id="IPR004358">
    <property type="entry name" value="Sig_transdc_His_kin-like_C"/>
</dbReference>
<keyword evidence="11" id="KW-1185">Reference proteome</keyword>
<feature type="domain" description="Histidine kinase" evidence="7">
    <location>
        <begin position="348"/>
        <end position="582"/>
    </location>
</feature>
<dbReference type="SMART" id="SM00387">
    <property type="entry name" value="HATPase_c"/>
    <property type="match status" value="1"/>
</dbReference>
<dbReference type="CDD" id="cd00082">
    <property type="entry name" value="HisKA"/>
    <property type="match status" value="1"/>
</dbReference>
<dbReference type="InterPro" id="IPR036890">
    <property type="entry name" value="HATPase_C_sf"/>
</dbReference>
<dbReference type="PROSITE" id="PS50109">
    <property type="entry name" value="HIS_KIN"/>
    <property type="match status" value="1"/>
</dbReference>
<dbReference type="PANTHER" id="PTHR43547">
    <property type="entry name" value="TWO-COMPONENT HISTIDINE KINASE"/>
    <property type="match status" value="1"/>
</dbReference>
<keyword evidence="3" id="KW-0597">Phosphoprotein</keyword>
<dbReference type="AlphaFoldDB" id="A0A8J3N3P8"/>
<dbReference type="InterPro" id="IPR036097">
    <property type="entry name" value="HisK_dim/P_sf"/>
</dbReference>
<evidence type="ECO:0000256" key="2">
    <source>
        <dbReference type="ARBA" id="ARBA00012438"/>
    </source>
</evidence>
<dbReference type="SMART" id="SM00065">
    <property type="entry name" value="GAF"/>
    <property type="match status" value="1"/>
</dbReference>
<accession>A0A8J3N3P8</accession>
<dbReference type="InterPro" id="IPR003661">
    <property type="entry name" value="HisK_dim/P_dom"/>
</dbReference>
<dbReference type="InterPro" id="IPR003018">
    <property type="entry name" value="GAF"/>
</dbReference>
<dbReference type="NCBIfam" id="TIGR00229">
    <property type="entry name" value="sensory_box"/>
    <property type="match status" value="1"/>
</dbReference>
<dbReference type="InterPro" id="IPR000014">
    <property type="entry name" value="PAS"/>
</dbReference>
<name>A0A8J3N3P8_9CHLR</name>
<dbReference type="InterPro" id="IPR035965">
    <property type="entry name" value="PAS-like_dom_sf"/>
</dbReference>
<evidence type="ECO:0000259" key="7">
    <source>
        <dbReference type="PROSITE" id="PS50109"/>
    </source>
</evidence>
<dbReference type="Pfam" id="PF00512">
    <property type="entry name" value="HisKA"/>
    <property type="match status" value="1"/>
</dbReference>
<keyword evidence="4" id="KW-0808">Transferase</keyword>
<organism evidence="10 11">
    <name type="scientific">Reticulibacter mediterranei</name>
    <dbReference type="NCBI Taxonomy" id="2778369"/>
    <lineage>
        <taxon>Bacteria</taxon>
        <taxon>Bacillati</taxon>
        <taxon>Chloroflexota</taxon>
        <taxon>Ktedonobacteria</taxon>
        <taxon>Ktedonobacterales</taxon>
        <taxon>Reticulibacteraceae</taxon>
        <taxon>Reticulibacter</taxon>
    </lineage>
</organism>
<dbReference type="SUPFAM" id="SSF47384">
    <property type="entry name" value="Homodimeric domain of signal transducing histidine kinase"/>
    <property type="match status" value="1"/>
</dbReference>
<dbReference type="EC" id="2.7.13.3" evidence="2"/>
<feature type="domain" description="PAC" evidence="9">
    <location>
        <begin position="87"/>
        <end position="140"/>
    </location>
</feature>
<keyword evidence="5" id="KW-0902">Two-component regulatory system</keyword>
<evidence type="ECO:0000259" key="8">
    <source>
        <dbReference type="PROSITE" id="PS50112"/>
    </source>
</evidence>
<evidence type="ECO:0000259" key="9">
    <source>
        <dbReference type="PROSITE" id="PS50113"/>
    </source>
</evidence>
<evidence type="ECO:0000313" key="11">
    <source>
        <dbReference type="Proteomes" id="UP000597444"/>
    </source>
</evidence>
<dbReference type="SMART" id="SM00388">
    <property type="entry name" value="HisKA"/>
    <property type="match status" value="1"/>
</dbReference>
<dbReference type="Gene3D" id="3.30.565.10">
    <property type="entry name" value="Histidine kinase-like ATPase, C-terminal domain"/>
    <property type="match status" value="1"/>
</dbReference>
<dbReference type="RefSeq" id="WP_220205317.1">
    <property type="nucleotide sequence ID" value="NZ_BNJK01000001.1"/>
</dbReference>
<dbReference type="EMBL" id="BNJK01000001">
    <property type="protein sequence ID" value="GHO94598.1"/>
    <property type="molecule type" value="Genomic_DNA"/>
</dbReference>
<evidence type="ECO:0000256" key="1">
    <source>
        <dbReference type="ARBA" id="ARBA00000085"/>
    </source>
</evidence>
<feature type="coiled-coil region" evidence="6">
    <location>
        <begin position="357"/>
        <end position="391"/>
    </location>
</feature>
<dbReference type="SMART" id="SM00091">
    <property type="entry name" value="PAS"/>
    <property type="match status" value="1"/>
</dbReference>
<dbReference type="CDD" id="cd00130">
    <property type="entry name" value="PAS"/>
    <property type="match status" value="1"/>
</dbReference>
<evidence type="ECO:0000256" key="4">
    <source>
        <dbReference type="ARBA" id="ARBA00022777"/>
    </source>
</evidence>
<dbReference type="PANTHER" id="PTHR43547:SF2">
    <property type="entry name" value="HYBRID SIGNAL TRANSDUCTION HISTIDINE KINASE C"/>
    <property type="match status" value="1"/>
</dbReference>
<dbReference type="SUPFAM" id="SSF55781">
    <property type="entry name" value="GAF domain-like"/>
    <property type="match status" value="1"/>
</dbReference>
<dbReference type="Pfam" id="PF01590">
    <property type="entry name" value="GAF"/>
    <property type="match status" value="1"/>
</dbReference>
<dbReference type="Proteomes" id="UP000597444">
    <property type="component" value="Unassembled WGS sequence"/>
</dbReference>
<dbReference type="CDD" id="cd00075">
    <property type="entry name" value="HATPase"/>
    <property type="match status" value="1"/>
</dbReference>
<evidence type="ECO:0000313" key="10">
    <source>
        <dbReference type="EMBL" id="GHO94598.1"/>
    </source>
</evidence>
<keyword evidence="4" id="KW-0418">Kinase</keyword>
<evidence type="ECO:0000256" key="5">
    <source>
        <dbReference type="ARBA" id="ARBA00023012"/>
    </source>
</evidence>
<dbReference type="InterPro" id="IPR000700">
    <property type="entry name" value="PAS-assoc_C"/>
</dbReference>
<sequence>MEPTSQLEAVFASIPNGVIVYDLEGKILRMNPAALTLFEIASENLYRRKSYRQFVRRYQIRDENQQPISLKHWEINRVIRGDTALGAQEDTVMVHLPSGRSIYVIISCAPVFDSQRHQMGTVCVFHNITDRYQHELQVRRTSTSLLALIQAIADIPTLIDRWSPEATLLLPPAMSFVGQQLVELIGQMLACARVFLLSLGPPRDHLYYVAMWGLTPEQEQRRRENNGRFALSDFLDEATLAQLSANKEVRIPHDRVRLPFLDRDDLGPLTTLWMPIVLGKQLAGMLVIARDDLQDEYTPEEIALVRAIAMLIALVIECVQLLNKVDGTSGRAFVLQEANQLINEFLNLASHELRTPLAAMMGNIQLAQRRLEALRKRVEELSKTASREVEQVRQPLEHASESARLQERIIRDMMDDARIQAHTLTLHKKPHDLIKLVRETVAAAQRQAPERKIVLNIKYTGETVPIVADADRIKQVIDIYLSNALNYSPADLPVTVQLTVEGSVARVSVHDEGVGIPPEEQEHVWERFYRAKGITVQHELDLSLGLSLYICQELIKYHDGGVGLQSVPGQGSTFWFTLPVAPHQK</sequence>
<dbReference type="Gene3D" id="3.30.450.40">
    <property type="match status" value="1"/>
</dbReference>
<dbReference type="Pfam" id="PF13426">
    <property type="entry name" value="PAS_9"/>
    <property type="match status" value="1"/>
</dbReference>
<dbReference type="PROSITE" id="PS50112">
    <property type="entry name" value="PAS"/>
    <property type="match status" value="1"/>
</dbReference>
<dbReference type="InterPro" id="IPR005467">
    <property type="entry name" value="His_kinase_dom"/>
</dbReference>
<protein>
    <recommendedName>
        <fullName evidence="2">histidine kinase</fullName>
        <ecNumber evidence="2">2.7.13.3</ecNumber>
    </recommendedName>
</protein>
<dbReference type="PRINTS" id="PR00344">
    <property type="entry name" value="BCTRLSENSOR"/>
</dbReference>
<dbReference type="InterPro" id="IPR003594">
    <property type="entry name" value="HATPase_dom"/>
</dbReference>
<evidence type="ECO:0000256" key="3">
    <source>
        <dbReference type="ARBA" id="ARBA00022553"/>
    </source>
</evidence>
<dbReference type="SUPFAM" id="SSF55874">
    <property type="entry name" value="ATPase domain of HSP90 chaperone/DNA topoisomerase II/histidine kinase"/>
    <property type="match status" value="1"/>
</dbReference>